<protein>
    <submittedName>
        <fullName evidence="1">Uncharacterized protein</fullName>
    </submittedName>
</protein>
<evidence type="ECO:0000313" key="1">
    <source>
        <dbReference type="EMBL" id="ADY14184.1"/>
    </source>
</evidence>
<sequence>MKKEYFVIGEIASDNWNKGIRITINVLAHLLNARGYPRQANRGLYSSVSAAYRAHIRSGQKGTADCIACAITNTKGRYCWQ</sequence>
<organism evidence="1 2">
    <name type="scientific">Sphaerochaeta globosa (strain ATCC BAA-1886 / DSM 22777 / Buddy)</name>
    <name type="common">Spirochaeta sp. (strain Buddy)</name>
    <dbReference type="NCBI Taxonomy" id="158189"/>
    <lineage>
        <taxon>Bacteria</taxon>
        <taxon>Pseudomonadati</taxon>
        <taxon>Spirochaetota</taxon>
        <taxon>Spirochaetia</taxon>
        <taxon>Spirochaetales</taxon>
        <taxon>Sphaerochaetaceae</taxon>
        <taxon>Sphaerochaeta</taxon>
    </lineage>
</organism>
<keyword evidence="2" id="KW-1185">Reference proteome</keyword>
<dbReference type="HOGENOM" id="CLU_2572064_0_0_12"/>
<dbReference type="RefSeq" id="WP_013608033.1">
    <property type="nucleotide sequence ID" value="NC_015152.1"/>
</dbReference>
<evidence type="ECO:0000313" key="2">
    <source>
        <dbReference type="Proteomes" id="UP000008466"/>
    </source>
</evidence>
<accession>F0RRD2</accession>
<dbReference type="AlphaFoldDB" id="F0RRD2"/>
<name>F0RRD2_SPHGB</name>
<dbReference type="KEGG" id="sbu:SpiBuddy_2369"/>
<dbReference type="Proteomes" id="UP000008466">
    <property type="component" value="Chromosome"/>
</dbReference>
<dbReference type="EMBL" id="CP002541">
    <property type="protein sequence ID" value="ADY14184.1"/>
    <property type="molecule type" value="Genomic_DNA"/>
</dbReference>
<proteinExistence type="predicted"/>
<gene>
    <name evidence="1" type="ordered locus">SpiBuddy_2369</name>
</gene>
<reference evidence="2" key="1">
    <citation type="submission" date="2011-02" db="EMBL/GenBank/DDBJ databases">
        <title>Complete sequence of Spirochaeta sp. Buddy.</title>
        <authorList>
            <person name="Lucas S."/>
            <person name="Copeland A."/>
            <person name="Lapidus A."/>
            <person name="Cheng J.-F."/>
            <person name="Goodwin L."/>
            <person name="Pitluck S."/>
            <person name="Zeytun A."/>
            <person name="Detter J.C."/>
            <person name="Han C."/>
            <person name="Tapia R."/>
            <person name="Land M."/>
            <person name="Hauser L."/>
            <person name="Kyrpides N."/>
            <person name="Ivanova N."/>
            <person name="Mikhailova N."/>
            <person name="Pagani I."/>
            <person name="Ritalahti K.M."/>
            <person name="Loeffler F.E."/>
            <person name="Woyke T."/>
        </authorList>
    </citation>
    <scope>NUCLEOTIDE SEQUENCE [LARGE SCALE GENOMIC DNA]</scope>
    <source>
        <strain evidence="2">ATCC BAA-1886 / DSM 22777 / Buddy</strain>
    </source>
</reference>